<evidence type="ECO:0000256" key="2">
    <source>
        <dbReference type="SAM" id="SignalP"/>
    </source>
</evidence>
<gene>
    <name evidence="4" type="ORF">Tdes44962_MAKER08645</name>
</gene>
<dbReference type="InterPro" id="IPR000757">
    <property type="entry name" value="Beta-glucanase-like"/>
</dbReference>
<accession>A0A9W7SWN2</accession>
<feature type="signal peptide" evidence="2">
    <location>
        <begin position="1"/>
        <end position="18"/>
    </location>
</feature>
<dbReference type="EMBL" id="RIBY02000990">
    <property type="protein sequence ID" value="KAH9834688.1"/>
    <property type="molecule type" value="Genomic_DNA"/>
</dbReference>
<keyword evidence="2" id="KW-0732">Signal</keyword>
<dbReference type="Gene3D" id="2.60.120.200">
    <property type="match status" value="1"/>
</dbReference>
<protein>
    <submittedName>
        <fullName evidence="4">Glycoside hydrolase family 16 protein</fullName>
    </submittedName>
</protein>
<keyword evidence="4" id="KW-0378">Hydrolase</keyword>
<dbReference type="GO" id="GO:0004553">
    <property type="term" value="F:hydrolase activity, hydrolyzing O-glycosyl compounds"/>
    <property type="evidence" value="ECO:0007669"/>
    <property type="project" value="InterPro"/>
</dbReference>
<dbReference type="InterPro" id="IPR013320">
    <property type="entry name" value="ConA-like_dom_sf"/>
</dbReference>
<organism evidence="4 5">
    <name type="scientific">Teratosphaeria destructans</name>
    <dbReference type="NCBI Taxonomy" id="418781"/>
    <lineage>
        <taxon>Eukaryota</taxon>
        <taxon>Fungi</taxon>
        <taxon>Dikarya</taxon>
        <taxon>Ascomycota</taxon>
        <taxon>Pezizomycotina</taxon>
        <taxon>Dothideomycetes</taxon>
        <taxon>Dothideomycetidae</taxon>
        <taxon>Mycosphaerellales</taxon>
        <taxon>Teratosphaeriaceae</taxon>
        <taxon>Teratosphaeria</taxon>
    </lineage>
</organism>
<evidence type="ECO:0000313" key="4">
    <source>
        <dbReference type="EMBL" id="KAH9834688.1"/>
    </source>
</evidence>
<comment type="caution">
    <text evidence="4">The sequence shown here is derived from an EMBL/GenBank/DDBJ whole genome shotgun (WGS) entry which is preliminary data.</text>
</comment>
<sequence>MHQLRRLLCVALAALTSAQYSLDSSFYGVDFFDNFDFYTDPDPTLGFVQYVNRTFANQTGMLATSDTQAAWGVDNTELFNASAAFGRYSVRLTSNRAWTHGLFVLNLAHMPPNQCGVWPAFWTLGTAPESDSTWPNSGEIDIIEYANTGALNQMSLHTSASDECTVAGSGQTGTLLTNNCSISAPNGGCSVSAVDAAIEGNDFNTNKGGFYAMEWTSSGIKIWYWPTEAVPSDLESRDAAVPDPTIWGPPVANFQGDCDFDARFFNHSIVFDTTFCGSYAGNTFAQDSCPLLDPSNGWTSCNEFVANNPQAYVDAYWQVNWLNVYTSPAVAVPTMTTSKSSIVPAVSTSPVLTMPVPDMGQSSTPLLSLLVTSSPVATNSPPPASTTSTFTTGTPATRARANSNVAQSLTNEPGSNHDFLETRTTGEFPAECRSIPPGPVPAPDPLPYCNDASTSSNANAAREAEAQSGGIAGGSTSFCSVPGMDCDQATSNASKRDAEPQAGGSVGFCSVPGMDCSKHLEADGITKREAGSQDSATAGSVSFCGVSGVACQYDIVGGNNEMKRTERIEHQATTSILPISPRTAGKENSEEVLMVPETILPPGTKSYVVEVVPRTARTEMTEVLADLASSTLPNAVGMLPRASNSLIKVVTVKRQEMETGLNAKASDLLSTTRITATCIPAMVHAPEGGLTASGCLLPSGAIPSTTLPLEAADTTTTIAGTVAQEAPRLLNGVLALSDFSRKPHTSAGYSVEAKTYALVAVIVALVSLLTSWSNDAL</sequence>
<evidence type="ECO:0000259" key="3">
    <source>
        <dbReference type="PROSITE" id="PS51762"/>
    </source>
</evidence>
<dbReference type="PROSITE" id="PS51762">
    <property type="entry name" value="GH16_2"/>
    <property type="match status" value="1"/>
</dbReference>
<dbReference type="CDD" id="cd02181">
    <property type="entry name" value="GH16_fungal_Lam16A_glucanase"/>
    <property type="match status" value="1"/>
</dbReference>
<dbReference type="PANTHER" id="PTHR10963:SF24">
    <property type="entry name" value="GLYCOSIDASE C21B10.07-RELATED"/>
    <property type="match status" value="1"/>
</dbReference>
<dbReference type="OrthoDB" id="192832at2759"/>
<dbReference type="SUPFAM" id="SSF49899">
    <property type="entry name" value="Concanavalin A-like lectins/glucanases"/>
    <property type="match status" value="1"/>
</dbReference>
<dbReference type="InterPro" id="IPR050546">
    <property type="entry name" value="Glycosyl_Hydrlase_16"/>
</dbReference>
<dbReference type="Pfam" id="PF26113">
    <property type="entry name" value="GH16_XgeA"/>
    <property type="match status" value="1"/>
</dbReference>
<dbReference type="PANTHER" id="PTHR10963">
    <property type="entry name" value="GLYCOSYL HYDROLASE-RELATED"/>
    <property type="match status" value="1"/>
</dbReference>
<feature type="region of interest" description="Disordered" evidence="1">
    <location>
        <begin position="374"/>
        <end position="395"/>
    </location>
</feature>
<proteinExistence type="predicted"/>
<feature type="chain" id="PRO_5040738961" evidence="2">
    <location>
        <begin position="19"/>
        <end position="777"/>
    </location>
</feature>
<reference evidence="4 5" key="2">
    <citation type="journal article" date="2021" name="Curr. Genet.">
        <title>Genetic response to nitrogen starvation in the aggressive Eucalyptus foliar pathogen Teratosphaeria destructans.</title>
        <authorList>
            <person name="Havenga M."/>
            <person name="Wingfield B.D."/>
            <person name="Wingfield M.J."/>
            <person name="Dreyer L.L."/>
            <person name="Roets F."/>
            <person name="Aylward J."/>
        </authorList>
    </citation>
    <scope>NUCLEOTIDE SEQUENCE [LARGE SCALE GENOMIC DNA]</scope>
    <source>
        <strain evidence="4">CMW44962</strain>
    </source>
</reference>
<dbReference type="AlphaFoldDB" id="A0A9W7SWN2"/>
<evidence type="ECO:0000313" key="5">
    <source>
        <dbReference type="Proteomes" id="UP001138500"/>
    </source>
</evidence>
<dbReference type="GO" id="GO:0009251">
    <property type="term" value="P:glucan catabolic process"/>
    <property type="evidence" value="ECO:0007669"/>
    <property type="project" value="TreeGrafter"/>
</dbReference>
<evidence type="ECO:0000256" key="1">
    <source>
        <dbReference type="SAM" id="MobiDB-lite"/>
    </source>
</evidence>
<feature type="domain" description="GH16" evidence="3">
    <location>
        <begin position="20"/>
        <end position="330"/>
    </location>
</feature>
<keyword evidence="5" id="KW-1185">Reference proteome</keyword>
<name>A0A9W7SWN2_9PEZI</name>
<dbReference type="Proteomes" id="UP001138500">
    <property type="component" value="Unassembled WGS sequence"/>
</dbReference>
<reference evidence="4 5" key="1">
    <citation type="journal article" date="2018" name="IMA Fungus">
        <title>IMA Genome-F 10: Nine draft genome sequences of Claviceps purpurea s.lat., including C. arundinis, C. humidiphila, and C. cf. spartinae, pseudomolecules for the pitch canker pathogen Fusarium circinatum, draft genome of Davidsoniella eucalypti, Grosmannia galeiformis, Quambalaria eucalypti, and Teratosphaeria destructans.</title>
        <authorList>
            <person name="Wingfield B.D."/>
            <person name="Liu M."/>
            <person name="Nguyen H.D."/>
            <person name="Lane F.A."/>
            <person name="Morgan S.W."/>
            <person name="De Vos L."/>
            <person name="Wilken P.M."/>
            <person name="Duong T.A."/>
            <person name="Aylward J."/>
            <person name="Coetzee M.P."/>
            <person name="Dadej K."/>
            <person name="De Beer Z.W."/>
            <person name="Findlay W."/>
            <person name="Havenga M."/>
            <person name="Kolarik M."/>
            <person name="Menzies J.G."/>
            <person name="Naidoo K."/>
            <person name="Pochopski O."/>
            <person name="Shoukouhi P."/>
            <person name="Santana Q.C."/>
            <person name="Seifert K.A."/>
            <person name="Soal N."/>
            <person name="Steenkamp E.T."/>
            <person name="Tatham C.T."/>
            <person name="van der Nest M.A."/>
            <person name="Wingfield M.J."/>
        </authorList>
    </citation>
    <scope>NUCLEOTIDE SEQUENCE [LARGE SCALE GENOMIC DNA]</scope>
    <source>
        <strain evidence="4">CMW44962</strain>
    </source>
</reference>